<dbReference type="AlphaFoldDB" id="A0A1I5EC44"/>
<accession>A0A1I5EC44</accession>
<organism evidence="1 2">
    <name type="scientific">Xenorhabdus japonica</name>
    <dbReference type="NCBI Taxonomy" id="53341"/>
    <lineage>
        <taxon>Bacteria</taxon>
        <taxon>Pseudomonadati</taxon>
        <taxon>Pseudomonadota</taxon>
        <taxon>Gammaproteobacteria</taxon>
        <taxon>Enterobacterales</taxon>
        <taxon>Morganellaceae</taxon>
        <taxon>Xenorhabdus</taxon>
    </lineage>
</organism>
<gene>
    <name evidence="1" type="ORF">SAMN05421579_16212</name>
</gene>
<evidence type="ECO:0000313" key="1">
    <source>
        <dbReference type="EMBL" id="SFO09057.1"/>
    </source>
</evidence>
<dbReference type="EMBL" id="FOVO01000062">
    <property type="protein sequence ID" value="SFO09057.1"/>
    <property type="molecule type" value="Genomic_DNA"/>
</dbReference>
<proteinExistence type="predicted"/>
<protein>
    <submittedName>
        <fullName evidence="1">Uncharacterized protein</fullName>
    </submittedName>
</protein>
<keyword evidence="2" id="KW-1185">Reference proteome</keyword>
<name>A0A1I5EC44_9GAMM</name>
<dbReference type="Proteomes" id="UP000199011">
    <property type="component" value="Unassembled WGS sequence"/>
</dbReference>
<evidence type="ECO:0000313" key="2">
    <source>
        <dbReference type="Proteomes" id="UP000199011"/>
    </source>
</evidence>
<sequence length="74" mass="8527">MLYVSHSVSLFYVVVRRLDSVPALRGVVIFTNQIILSAQTPYTLVYKHVKCFNFNFFGYSVSTPTMRIHYGYGI</sequence>
<reference evidence="2" key="1">
    <citation type="submission" date="2016-10" db="EMBL/GenBank/DDBJ databases">
        <authorList>
            <person name="Varghese N."/>
            <person name="Submissions S."/>
        </authorList>
    </citation>
    <scope>NUCLEOTIDE SEQUENCE [LARGE SCALE GENOMIC DNA]</scope>
    <source>
        <strain evidence="2">DSM 16522</strain>
    </source>
</reference>